<accession>A0ABD0LC91</accession>
<dbReference type="AlphaFoldDB" id="A0ABD0LC91"/>
<keyword evidence="3" id="KW-1185">Reference proteome</keyword>
<comment type="caution">
    <text evidence="2">The sequence shown here is derived from an EMBL/GenBank/DDBJ whole genome shotgun (WGS) entry which is preliminary data.</text>
</comment>
<evidence type="ECO:0000313" key="3">
    <source>
        <dbReference type="Proteomes" id="UP001519460"/>
    </source>
</evidence>
<name>A0ABD0LC91_9CAEN</name>
<dbReference type="Proteomes" id="UP001519460">
    <property type="component" value="Unassembled WGS sequence"/>
</dbReference>
<gene>
    <name evidence="2" type="ORF">BaRGS_00011950</name>
</gene>
<sequence length="190" mass="21615">MIKMLRQLLVFVAVGYAAVTSMDAPRPPASATVLSSNNRARGVCNVLGVVYPEGEFSVPGAPCVRYNCEYDGMWYFIQEACYFQGRCWRLDSEFEADCQRFRCTFRDLDNNKRHYRAEPIGDRMCMVNGKCHRVDENFVENCVTYRCVGSPEDPSSYKVVSLGPGGKYYNTMLLKHDGHTQRTDEEAKLS</sequence>
<evidence type="ECO:0000313" key="2">
    <source>
        <dbReference type="EMBL" id="KAK7496741.1"/>
    </source>
</evidence>
<evidence type="ECO:0000256" key="1">
    <source>
        <dbReference type="SAM" id="SignalP"/>
    </source>
</evidence>
<feature type="chain" id="PRO_5044863904" evidence="1">
    <location>
        <begin position="18"/>
        <end position="190"/>
    </location>
</feature>
<dbReference type="EMBL" id="JACVVK020000064">
    <property type="protein sequence ID" value="KAK7496741.1"/>
    <property type="molecule type" value="Genomic_DNA"/>
</dbReference>
<protein>
    <submittedName>
        <fullName evidence="2">Uncharacterized protein</fullName>
    </submittedName>
</protein>
<organism evidence="2 3">
    <name type="scientific">Batillaria attramentaria</name>
    <dbReference type="NCBI Taxonomy" id="370345"/>
    <lineage>
        <taxon>Eukaryota</taxon>
        <taxon>Metazoa</taxon>
        <taxon>Spiralia</taxon>
        <taxon>Lophotrochozoa</taxon>
        <taxon>Mollusca</taxon>
        <taxon>Gastropoda</taxon>
        <taxon>Caenogastropoda</taxon>
        <taxon>Sorbeoconcha</taxon>
        <taxon>Cerithioidea</taxon>
        <taxon>Batillariidae</taxon>
        <taxon>Batillaria</taxon>
    </lineage>
</organism>
<proteinExistence type="predicted"/>
<keyword evidence="1" id="KW-0732">Signal</keyword>
<reference evidence="2 3" key="1">
    <citation type="journal article" date="2023" name="Sci. Data">
        <title>Genome assembly of the Korean intertidal mud-creeper Batillaria attramentaria.</title>
        <authorList>
            <person name="Patra A.K."/>
            <person name="Ho P.T."/>
            <person name="Jun S."/>
            <person name="Lee S.J."/>
            <person name="Kim Y."/>
            <person name="Won Y.J."/>
        </authorList>
    </citation>
    <scope>NUCLEOTIDE SEQUENCE [LARGE SCALE GENOMIC DNA]</scope>
    <source>
        <strain evidence="2">Wonlab-2016</strain>
    </source>
</reference>
<feature type="signal peptide" evidence="1">
    <location>
        <begin position="1"/>
        <end position="17"/>
    </location>
</feature>